<proteinExistence type="predicted"/>
<evidence type="ECO:0000256" key="1">
    <source>
        <dbReference type="SAM" id="MobiDB-lite"/>
    </source>
</evidence>
<accession>A0A9N9DT37</accession>
<protein>
    <submittedName>
        <fullName evidence="2">2369_t:CDS:1</fullName>
    </submittedName>
</protein>
<feature type="compositionally biased region" description="Low complexity" evidence="1">
    <location>
        <begin position="64"/>
        <end position="83"/>
    </location>
</feature>
<dbReference type="Proteomes" id="UP000789759">
    <property type="component" value="Unassembled WGS sequence"/>
</dbReference>
<evidence type="ECO:0000313" key="3">
    <source>
        <dbReference type="Proteomes" id="UP000789759"/>
    </source>
</evidence>
<keyword evidence="3" id="KW-1185">Reference proteome</keyword>
<comment type="caution">
    <text evidence="2">The sequence shown here is derived from an EMBL/GenBank/DDBJ whole genome shotgun (WGS) entry which is preliminary data.</text>
</comment>
<organism evidence="2 3">
    <name type="scientific">Cetraspora pellucida</name>
    <dbReference type="NCBI Taxonomy" id="1433469"/>
    <lineage>
        <taxon>Eukaryota</taxon>
        <taxon>Fungi</taxon>
        <taxon>Fungi incertae sedis</taxon>
        <taxon>Mucoromycota</taxon>
        <taxon>Glomeromycotina</taxon>
        <taxon>Glomeromycetes</taxon>
        <taxon>Diversisporales</taxon>
        <taxon>Gigasporaceae</taxon>
        <taxon>Cetraspora</taxon>
    </lineage>
</organism>
<gene>
    <name evidence="2" type="ORF">CPELLU_LOCUS9144</name>
</gene>
<name>A0A9N9DT37_9GLOM</name>
<evidence type="ECO:0000313" key="2">
    <source>
        <dbReference type="EMBL" id="CAG8647022.1"/>
    </source>
</evidence>
<feature type="region of interest" description="Disordered" evidence="1">
    <location>
        <begin position="56"/>
        <end position="83"/>
    </location>
</feature>
<dbReference type="AlphaFoldDB" id="A0A9N9DT37"/>
<sequence>MGKPPHYLSEFIIMLEEKANKSNKYCVCKECISGSLYAEAEKNKFANTQELVRRHLKNSEQENSDNNSEASSSKNLSEASSSKNSTASIRKNIFDHYCFWPLNEEQQKHFEQLILKATVSCSWAFSWESIFESILVTSMGRVLVWNAEDISNEHTKWFDVQRRTENMLSNLKKKKIKVNAVVTDCASEYKAASISPKNNKQISLNDNEEELYTSEDDDNINMRQSQINVKQTEIVRCVNDWKVIVEQWVNLAEENDGDYMQYDSFSLNKSEGLTNLYNNDPIFQDDIHPNIHPADNLVAK</sequence>
<reference evidence="2" key="1">
    <citation type="submission" date="2021-06" db="EMBL/GenBank/DDBJ databases">
        <authorList>
            <person name="Kallberg Y."/>
            <person name="Tangrot J."/>
            <person name="Rosling A."/>
        </authorList>
    </citation>
    <scope>NUCLEOTIDE SEQUENCE</scope>
    <source>
        <strain evidence="2">FL966</strain>
    </source>
</reference>
<dbReference type="EMBL" id="CAJVQA010006822">
    <property type="protein sequence ID" value="CAG8647022.1"/>
    <property type="molecule type" value="Genomic_DNA"/>
</dbReference>